<sequence length="87" mass="9409">MDTATATADNSNAHAEEIQEHTETLKEAFDKLQAQVLALRIRGEEACSTCAATSDFALPHVPGEENDGGVCYTAFSSLYSRGMFLRP</sequence>
<evidence type="ECO:0000313" key="1">
    <source>
        <dbReference type="EMBL" id="MDK4327010.1"/>
    </source>
</evidence>
<accession>A0AAP4F7H8</accession>
<dbReference type="AlphaFoldDB" id="A0AAP4F7H8"/>
<reference evidence="1" key="1">
    <citation type="submission" date="2023-05" db="EMBL/GenBank/DDBJ databases">
        <title>Metabolic capabilities are highly conserved among human nasal-associated Corynebacterium species in pangenomic analyses.</title>
        <authorList>
            <person name="Tran T.H."/>
            <person name="Roberts A.Q."/>
            <person name="Escapa I.F."/>
            <person name="Gao W."/>
            <person name="Conlan S."/>
            <person name="Kong H."/>
            <person name="Segre J.A."/>
            <person name="Kelly M.S."/>
            <person name="Lemon K.P."/>
        </authorList>
    </citation>
    <scope>NUCLEOTIDE SEQUENCE</scope>
    <source>
        <strain evidence="1">KPL2654</strain>
    </source>
</reference>
<dbReference type="Proteomes" id="UP001226160">
    <property type="component" value="Unassembled WGS sequence"/>
</dbReference>
<gene>
    <name evidence="1" type="ORF">QPX54_10915</name>
</gene>
<comment type="caution">
    <text evidence="1">The sequence shown here is derived from an EMBL/GenBank/DDBJ whole genome shotgun (WGS) entry which is preliminary data.</text>
</comment>
<name>A0AAP4F7H8_9CORY</name>
<organism evidence="1 2">
    <name type="scientific">Corynebacterium propinquum</name>
    <dbReference type="NCBI Taxonomy" id="43769"/>
    <lineage>
        <taxon>Bacteria</taxon>
        <taxon>Bacillati</taxon>
        <taxon>Actinomycetota</taxon>
        <taxon>Actinomycetes</taxon>
        <taxon>Mycobacteriales</taxon>
        <taxon>Corynebacteriaceae</taxon>
        <taxon>Corynebacterium</taxon>
    </lineage>
</organism>
<proteinExistence type="predicted"/>
<dbReference type="RefSeq" id="WP_126843656.1">
    <property type="nucleotide sequence ID" value="NZ_CP100361.1"/>
</dbReference>
<evidence type="ECO:0000313" key="2">
    <source>
        <dbReference type="Proteomes" id="UP001226160"/>
    </source>
</evidence>
<protein>
    <submittedName>
        <fullName evidence="1">Uncharacterized protein</fullName>
    </submittedName>
</protein>
<dbReference type="EMBL" id="JASNVP010000014">
    <property type="protein sequence ID" value="MDK4327010.1"/>
    <property type="molecule type" value="Genomic_DNA"/>
</dbReference>